<organism evidence="3 4">
    <name type="scientific">Mesorhabditis belari</name>
    <dbReference type="NCBI Taxonomy" id="2138241"/>
    <lineage>
        <taxon>Eukaryota</taxon>
        <taxon>Metazoa</taxon>
        <taxon>Ecdysozoa</taxon>
        <taxon>Nematoda</taxon>
        <taxon>Chromadorea</taxon>
        <taxon>Rhabditida</taxon>
        <taxon>Rhabditina</taxon>
        <taxon>Rhabditomorpha</taxon>
        <taxon>Rhabditoidea</taxon>
        <taxon>Rhabditidae</taxon>
        <taxon>Mesorhabditinae</taxon>
        <taxon>Mesorhabditis</taxon>
    </lineage>
</organism>
<accession>A0AAF3F0L9</accession>
<dbReference type="CDD" id="cd00096">
    <property type="entry name" value="Ig"/>
    <property type="match status" value="1"/>
</dbReference>
<evidence type="ECO:0000313" key="4">
    <source>
        <dbReference type="WBParaSite" id="MBELARI_LOCUS20015"/>
    </source>
</evidence>
<dbReference type="Proteomes" id="UP000887575">
    <property type="component" value="Unassembled WGS sequence"/>
</dbReference>
<keyword evidence="2" id="KW-0732">Signal</keyword>
<sequence>MTPKTFLLVLFGIAGAARSRVDVLEGDTVRFLPAGEIFQRDCVMGNQTITKCNEEKPENCGKWIDVGTGLPPIDEVGSETVWNDDELVIKNLQRADAGNYKDPETPTNEDQGEPLILEGDIEKIPTDGNTVITLIVHSHDD</sequence>
<name>A0AAF3F0L9_9BILA</name>
<feature type="signal peptide" evidence="2">
    <location>
        <begin position="1"/>
        <end position="19"/>
    </location>
</feature>
<evidence type="ECO:0000313" key="3">
    <source>
        <dbReference type="Proteomes" id="UP000887575"/>
    </source>
</evidence>
<reference evidence="4" key="1">
    <citation type="submission" date="2024-02" db="UniProtKB">
        <authorList>
            <consortium name="WormBaseParasite"/>
        </authorList>
    </citation>
    <scope>IDENTIFICATION</scope>
</reference>
<keyword evidence="3" id="KW-1185">Reference proteome</keyword>
<feature type="chain" id="PRO_5042025963" evidence="2">
    <location>
        <begin position="20"/>
        <end position="141"/>
    </location>
</feature>
<evidence type="ECO:0000256" key="1">
    <source>
        <dbReference type="SAM" id="MobiDB-lite"/>
    </source>
</evidence>
<dbReference type="AlphaFoldDB" id="A0AAF3F0L9"/>
<dbReference type="WBParaSite" id="MBELARI_LOCUS20015">
    <property type="protein sequence ID" value="MBELARI_LOCUS20015"/>
    <property type="gene ID" value="MBELARI_LOCUS20015"/>
</dbReference>
<feature type="region of interest" description="Disordered" evidence="1">
    <location>
        <begin position="94"/>
        <end position="113"/>
    </location>
</feature>
<evidence type="ECO:0000256" key="2">
    <source>
        <dbReference type="SAM" id="SignalP"/>
    </source>
</evidence>
<proteinExistence type="predicted"/>
<protein>
    <submittedName>
        <fullName evidence="4">Uncharacterized protein</fullName>
    </submittedName>
</protein>